<feature type="compositionally biased region" description="Low complexity" evidence="1">
    <location>
        <begin position="145"/>
        <end position="154"/>
    </location>
</feature>
<feature type="region of interest" description="Disordered" evidence="1">
    <location>
        <begin position="66"/>
        <end position="88"/>
    </location>
</feature>
<proteinExistence type="predicted"/>
<comment type="caution">
    <text evidence="4">The sequence shown here is derived from an EMBL/GenBank/DDBJ whole genome shotgun (WGS) entry which is preliminary data.</text>
</comment>
<evidence type="ECO:0000313" key="4">
    <source>
        <dbReference type="EMBL" id="CAK0846696.1"/>
    </source>
</evidence>
<gene>
    <name evidence="4" type="ORF">PCOR1329_LOCUS40143</name>
</gene>
<keyword evidence="3" id="KW-0732">Signal</keyword>
<feature type="signal peptide" evidence="3">
    <location>
        <begin position="1"/>
        <end position="24"/>
    </location>
</feature>
<keyword evidence="2" id="KW-0812">Transmembrane</keyword>
<evidence type="ECO:0000256" key="3">
    <source>
        <dbReference type="SAM" id="SignalP"/>
    </source>
</evidence>
<keyword evidence="2" id="KW-0472">Membrane</keyword>
<organism evidence="4 5">
    <name type="scientific">Prorocentrum cordatum</name>
    <dbReference type="NCBI Taxonomy" id="2364126"/>
    <lineage>
        <taxon>Eukaryota</taxon>
        <taxon>Sar</taxon>
        <taxon>Alveolata</taxon>
        <taxon>Dinophyceae</taxon>
        <taxon>Prorocentrales</taxon>
        <taxon>Prorocentraceae</taxon>
        <taxon>Prorocentrum</taxon>
    </lineage>
</organism>
<feature type="transmembrane region" description="Helical" evidence="2">
    <location>
        <begin position="118"/>
        <end position="140"/>
    </location>
</feature>
<keyword evidence="2" id="KW-1133">Transmembrane helix</keyword>
<feature type="region of interest" description="Disordered" evidence="1">
    <location>
        <begin position="145"/>
        <end position="198"/>
    </location>
</feature>
<dbReference type="Proteomes" id="UP001189429">
    <property type="component" value="Unassembled WGS sequence"/>
</dbReference>
<dbReference type="EMBL" id="CAUYUJ010014840">
    <property type="protein sequence ID" value="CAK0846696.1"/>
    <property type="molecule type" value="Genomic_DNA"/>
</dbReference>
<sequence length="198" mass="19779">MLLGPAAWRLAVLCRLAGVGSCRARALAEEAVLEDHGTADTTCIQLHGSAGRVDILGGAGPVVPTASRPAPAGRGRAWGLGDDTSQGPAVRTADVATTSEMAPFEAHSSGMSASQATAALYVFGALLALATMVLVGALLLQLLPGSSQGQHQGGEATARREPGRRWSITRPRGSAPPGSPPPAPGAAADGHHGGCLAS</sequence>
<feature type="compositionally biased region" description="Low complexity" evidence="1">
    <location>
        <begin position="66"/>
        <end position="81"/>
    </location>
</feature>
<evidence type="ECO:0000313" key="5">
    <source>
        <dbReference type="Proteomes" id="UP001189429"/>
    </source>
</evidence>
<evidence type="ECO:0000256" key="1">
    <source>
        <dbReference type="SAM" id="MobiDB-lite"/>
    </source>
</evidence>
<feature type="chain" id="PRO_5047082148" evidence="3">
    <location>
        <begin position="25"/>
        <end position="198"/>
    </location>
</feature>
<evidence type="ECO:0000256" key="2">
    <source>
        <dbReference type="SAM" id="Phobius"/>
    </source>
</evidence>
<protein>
    <submittedName>
        <fullName evidence="4">Uncharacterized protein</fullName>
    </submittedName>
</protein>
<keyword evidence="5" id="KW-1185">Reference proteome</keyword>
<accession>A0ABN9TL46</accession>
<name>A0ABN9TL46_9DINO</name>
<reference evidence="4" key="1">
    <citation type="submission" date="2023-10" db="EMBL/GenBank/DDBJ databases">
        <authorList>
            <person name="Chen Y."/>
            <person name="Shah S."/>
            <person name="Dougan E. K."/>
            <person name="Thang M."/>
            <person name="Chan C."/>
        </authorList>
    </citation>
    <scope>NUCLEOTIDE SEQUENCE [LARGE SCALE GENOMIC DNA]</scope>
</reference>